<organism evidence="12 13">
    <name type="scientific">Clostridium neonatale</name>
    <dbReference type="NCBI Taxonomy" id="137838"/>
    <lineage>
        <taxon>Bacteria</taxon>
        <taxon>Bacillati</taxon>
        <taxon>Bacillota</taxon>
        <taxon>Clostridia</taxon>
        <taxon>Eubacteriales</taxon>
        <taxon>Clostridiaceae</taxon>
        <taxon>Clostridium</taxon>
    </lineage>
</organism>
<evidence type="ECO:0000259" key="10">
    <source>
        <dbReference type="PROSITE" id="PS51123"/>
    </source>
</evidence>
<dbReference type="CDD" id="cd07185">
    <property type="entry name" value="OmpA_C-like"/>
    <property type="match status" value="1"/>
</dbReference>
<evidence type="ECO:0000256" key="9">
    <source>
        <dbReference type="PROSITE-ProRule" id="PRU00473"/>
    </source>
</evidence>
<keyword evidence="7 9" id="KW-0472">Membrane</keyword>
<dbReference type="SUPFAM" id="SSF103088">
    <property type="entry name" value="OmpA-like"/>
    <property type="match status" value="1"/>
</dbReference>
<keyword evidence="5" id="KW-0812">Transmembrane</keyword>
<name>A0A650MN27_9CLOT</name>
<evidence type="ECO:0000313" key="11">
    <source>
        <dbReference type="EMBL" id="CAG9705293.1"/>
    </source>
</evidence>
<keyword evidence="4" id="KW-1003">Cell membrane</keyword>
<dbReference type="Proteomes" id="UP000789738">
    <property type="component" value="Unassembled WGS sequence"/>
</dbReference>
<proteinExistence type="inferred from homology"/>
<dbReference type="InterPro" id="IPR036737">
    <property type="entry name" value="OmpA-like_sf"/>
</dbReference>
<dbReference type="PROSITE" id="PS51123">
    <property type="entry name" value="OMPA_2"/>
    <property type="match status" value="1"/>
</dbReference>
<keyword evidence="11" id="KW-0966">Cell projection</keyword>
<keyword evidence="11" id="KW-0282">Flagellum</keyword>
<keyword evidence="6" id="KW-1133">Transmembrane helix</keyword>
<dbReference type="InterPro" id="IPR006664">
    <property type="entry name" value="OMP_bac"/>
</dbReference>
<evidence type="ECO:0000256" key="2">
    <source>
        <dbReference type="ARBA" id="ARBA00004442"/>
    </source>
</evidence>
<dbReference type="InterPro" id="IPR006665">
    <property type="entry name" value="OmpA-like"/>
</dbReference>
<dbReference type="AlphaFoldDB" id="A0A650MN27"/>
<keyword evidence="8" id="KW-0998">Cell outer membrane</keyword>
<dbReference type="Proteomes" id="UP000431451">
    <property type="component" value="Unassembled WGS sequence"/>
</dbReference>
<reference evidence="11" key="2">
    <citation type="submission" date="2021-10" db="EMBL/GenBank/DDBJ databases">
        <authorList>
            <person name="Mesa V."/>
        </authorList>
    </citation>
    <scope>NUCLEOTIDE SEQUENCE</scope>
    <source>
        <strain evidence="11">CC3_PB</strain>
    </source>
</reference>
<dbReference type="EMBL" id="CAKJVE010000004">
    <property type="protein sequence ID" value="CAG9705293.1"/>
    <property type="molecule type" value="Genomic_DNA"/>
</dbReference>
<gene>
    <name evidence="12" type="primary">motB_3</name>
    <name evidence="11" type="synonym">motB</name>
    <name evidence="11" type="ORF">CNEO_41756</name>
    <name evidence="12" type="ORF">CNEONATNEC25_03176</name>
</gene>
<dbReference type="Pfam" id="PF00691">
    <property type="entry name" value="OmpA"/>
    <property type="match status" value="1"/>
</dbReference>
<reference evidence="12 13" key="1">
    <citation type="submission" date="2018-06" db="EMBL/GenBank/DDBJ databases">
        <authorList>
            <consortium name="IHU Genomes"/>
        </authorList>
    </citation>
    <scope>NUCLEOTIDE SEQUENCE [LARGE SCALE GENOMIC DNA]</scope>
    <source>
        <strain evidence="12 13">NEC25</strain>
    </source>
</reference>
<dbReference type="EMBL" id="UWJD01000002">
    <property type="protein sequence ID" value="VCT85573.1"/>
    <property type="molecule type" value="Genomic_DNA"/>
</dbReference>
<dbReference type="Gene3D" id="3.30.1330.60">
    <property type="entry name" value="OmpA-like domain"/>
    <property type="match status" value="1"/>
</dbReference>
<protein>
    <submittedName>
        <fullName evidence="11">Flagellar protein MotB</fullName>
    </submittedName>
    <submittedName>
        <fullName evidence="12">Motility protein B</fullName>
    </submittedName>
</protein>
<evidence type="ECO:0000313" key="12">
    <source>
        <dbReference type="EMBL" id="VCT85573.1"/>
    </source>
</evidence>
<evidence type="ECO:0000256" key="6">
    <source>
        <dbReference type="ARBA" id="ARBA00022989"/>
    </source>
</evidence>
<evidence type="ECO:0000256" key="4">
    <source>
        <dbReference type="ARBA" id="ARBA00022475"/>
    </source>
</evidence>
<evidence type="ECO:0000256" key="8">
    <source>
        <dbReference type="ARBA" id="ARBA00023237"/>
    </source>
</evidence>
<accession>A0A650MN27</accession>
<comment type="subcellular location">
    <subcellularLocation>
        <location evidence="1">Cell membrane</location>
        <topology evidence="1">Single-pass membrane protein</topology>
    </subcellularLocation>
    <subcellularLocation>
        <location evidence="2">Cell outer membrane</location>
    </subcellularLocation>
</comment>
<dbReference type="GO" id="GO:0005886">
    <property type="term" value="C:plasma membrane"/>
    <property type="evidence" value="ECO:0007669"/>
    <property type="project" value="UniProtKB-SubCell"/>
</dbReference>
<dbReference type="PANTHER" id="PTHR30329:SF21">
    <property type="entry name" value="LIPOPROTEIN YIAD-RELATED"/>
    <property type="match status" value="1"/>
</dbReference>
<evidence type="ECO:0000256" key="1">
    <source>
        <dbReference type="ARBA" id="ARBA00004162"/>
    </source>
</evidence>
<dbReference type="PRINTS" id="PR01021">
    <property type="entry name" value="OMPADOMAIN"/>
</dbReference>
<evidence type="ECO:0000313" key="13">
    <source>
        <dbReference type="Proteomes" id="UP000431451"/>
    </source>
</evidence>
<dbReference type="RefSeq" id="WP_159116757.1">
    <property type="nucleotide sequence ID" value="NZ_CAKJVE010000004.1"/>
</dbReference>
<dbReference type="Pfam" id="PF13677">
    <property type="entry name" value="MotB_plug"/>
    <property type="match status" value="1"/>
</dbReference>
<dbReference type="InterPro" id="IPR025713">
    <property type="entry name" value="MotB-like_N_dom"/>
</dbReference>
<dbReference type="PANTHER" id="PTHR30329">
    <property type="entry name" value="STATOR ELEMENT OF FLAGELLAR MOTOR COMPLEX"/>
    <property type="match status" value="1"/>
</dbReference>
<evidence type="ECO:0000256" key="3">
    <source>
        <dbReference type="ARBA" id="ARBA00008914"/>
    </source>
</evidence>
<evidence type="ECO:0000256" key="7">
    <source>
        <dbReference type="ARBA" id="ARBA00023136"/>
    </source>
</evidence>
<evidence type="ECO:0000256" key="5">
    <source>
        <dbReference type="ARBA" id="ARBA00022692"/>
    </source>
</evidence>
<feature type="domain" description="OmpA-like" evidence="10">
    <location>
        <begin position="123"/>
        <end position="244"/>
    </location>
</feature>
<dbReference type="GO" id="GO:0009279">
    <property type="term" value="C:cell outer membrane"/>
    <property type="evidence" value="ECO:0007669"/>
    <property type="project" value="UniProtKB-SubCell"/>
</dbReference>
<sequence length="246" mass="27540">MARKKKQDDGGFTGDEWLATYSDCVTLLLTFFILLYSMSTVDAAKVQAISEAFSMMTGREADSILEFQQYDGNQPVIGGETKYENLGEESSEEEVQSKMYDKVKEYLEKNKLTADIADVTSDKRGVIIELRDNILFDTGKATLKPESKEVLNKINALISTLPNNIVVEGHTDNIPISNSKYPSNWELSTMRATTVVRYFTEVGGEYPSKISAAGYGEYKPVVENTTDENRAKNRRVNILIVANNEE</sequence>
<keyword evidence="11" id="KW-0969">Cilium</keyword>
<comment type="similarity">
    <text evidence="3">Belongs to the MotB family.</text>
</comment>
<dbReference type="InterPro" id="IPR050330">
    <property type="entry name" value="Bact_OuterMem_StrucFunc"/>
</dbReference>